<accession>A0A0M3JLS4</accession>
<name>A0A0M3JLS4_ANISI</name>
<dbReference type="WBParaSite" id="ASIM_0000860501-mRNA-1">
    <property type="protein sequence ID" value="ASIM_0000860501-mRNA-1"/>
    <property type="gene ID" value="ASIM_0000860501"/>
</dbReference>
<evidence type="ECO:0000313" key="3">
    <source>
        <dbReference type="WBParaSite" id="ASIM_0000860501-mRNA-1"/>
    </source>
</evidence>
<evidence type="ECO:0000313" key="1">
    <source>
        <dbReference type="EMBL" id="VDK31407.1"/>
    </source>
</evidence>
<reference evidence="1 2" key="2">
    <citation type="submission" date="2018-11" db="EMBL/GenBank/DDBJ databases">
        <authorList>
            <consortium name="Pathogen Informatics"/>
        </authorList>
    </citation>
    <scope>NUCLEOTIDE SEQUENCE [LARGE SCALE GENOMIC DNA]</scope>
</reference>
<dbReference type="Proteomes" id="UP000267096">
    <property type="component" value="Unassembled WGS sequence"/>
</dbReference>
<protein>
    <submittedName>
        <fullName evidence="1 3">Uncharacterized protein</fullName>
    </submittedName>
</protein>
<keyword evidence="2" id="KW-1185">Reference proteome</keyword>
<dbReference type="EMBL" id="UYRR01022408">
    <property type="protein sequence ID" value="VDK31407.1"/>
    <property type="molecule type" value="Genomic_DNA"/>
</dbReference>
<evidence type="ECO:0000313" key="2">
    <source>
        <dbReference type="Proteomes" id="UP000267096"/>
    </source>
</evidence>
<dbReference type="AlphaFoldDB" id="A0A0M3JLS4"/>
<organism evidence="3">
    <name type="scientific">Anisakis simplex</name>
    <name type="common">Herring worm</name>
    <dbReference type="NCBI Taxonomy" id="6269"/>
    <lineage>
        <taxon>Eukaryota</taxon>
        <taxon>Metazoa</taxon>
        <taxon>Ecdysozoa</taxon>
        <taxon>Nematoda</taxon>
        <taxon>Chromadorea</taxon>
        <taxon>Rhabditida</taxon>
        <taxon>Spirurina</taxon>
        <taxon>Ascaridomorpha</taxon>
        <taxon>Ascaridoidea</taxon>
        <taxon>Anisakidae</taxon>
        <taxon>Anisakis</taxon>
        <taxon>Anisakis simplex complex</taxon>
    </lineage>
</organism>
<reference evidence="3" key="1">
    <citation type="submission" date="2017-02" db="UniProtKB">
        <authorList>
            <consortium name="WormBaseParasite"/>
        </authorList>
    </citation>
    <scope>IDENTIFICATION</scope>
</reference>
<sequence>MNNSEQEIVNGCGQETVNDVSEDVHSNDVGILDQHSAQVTASDPAEQQAELLTSVKSVQPSSVIDQATDSDALIENQTAATLSDMQLTDSQNPDVCYD</sequence>
<proteinExistence type="predicted"/>
<gene>
    <name evidence="1" type="ORF">ASIM_LOCUS8355</name>
</gene>